<feature type="transmembrane region" description="Helical" evidence="1">
    <location>
        <begin position="122"/>
        <end position="140"/>
    </location>
</feature>
<dbReference type="RefSeq" id="WP_091764989.1">
    <property type="nucleotide sequence ID" value="NZ_FNHG01000001.1"/>
</dbReference>
<evidence type="ECO:0008006" key="4">
    <source>
        <dbReference type="Google" id="ProtNLM"/>
    </source>
</evidence>
<feature type="transmembrane region" description="Helical" evidence="1">
    <location>
        <begin position="65"/>
        <end position="86"/>
    </location>
</feature>
<keyword evidence="1" id="KW-0812">Transmembrane</keyword>
<gene>
    <name evidence="2" type="ORF">SAMN04488568_10148</name>
</gene>
<feature type="transmembrane region" description="Helical" evidence="1">
    <location>
        <begin position="147"/>
        <end position="166"/>
    </location>
</feature>
<name>A0A1G9LGM9_9PROT</name>
<organism evidence="2 3">
    <name type="scientific">Maricaulis salignorans</name>
    <dbReference type="NCBI Taxonomy" id="144026"/>
    <lineage>
        <taxon>Bacteria</taxon>
        <taxon>Pseudomonadati</taxon>
        <taxon>Pseudomonadota</taxon>
        <taxon>Alphaproteobacteria</taxon>
        <taxon>Maricaulales</taxon>
        <taxon>Maricaulaceae</taxon>
        <taxon>Maricaulis</taxon>
    </lineage>
</organism>
<keyword evidence="3" id="KW-1185">Reference proteome</keyword>
<feature type="transmembrane region" description="Helical" evidence="1">
    <location>
        <begin position="178"/>
        <end position="196"/>
    </location>
</feature>
<reference evidence="2 3" key="1">
    <citation type="submission" date="2016-10" db="EMBL/GenBank/DDBJ databases">
        <authorList>
            <person name="de Groot N.N."/>
        </authorList>
    </citation>
    <scope>NUCLEOTIDE SEQUENCE [LARGE SCALE GENOMIC DNA]</scope>
    <source>
        <strain evidence="2 3">DSM 16077</strain>
    </source>
</reference>
<feature type="transmembrane region" description="Helical" evidence="1">
    <location>
        <begin position="35"/>
        <end position="53"/>
    </location>
</feature>
<keyword evidence="1" id="KW-0472">Membrane</keyword>
<evidence type="ECO:0000256" key="1">
    <source>
        <dbReference type="SAM" id="Phobius"/>
    </source>
</evidence>
<keyword evidence="1" id="KW-1133">Transmembrane helix</keyword>
<accession>A0A1G9LGM9</accession>
<protein>
    <recommendedName>
        <fullName evidence="4">Ceramidase</fullName>
    </recommendedName>
</protein>
<feature type="transmembrane region" description="Helical" evidence="1">
    <location>
        <begin position="98"/>
        <end position="116"/>
    </location>
</feature>
<feature type="transmembrane region" description="Helical" evidence="1">
    <location>
        <begin position="6"/>
        <end position="23"/>
    </location>
</feature>
<evidence type="ECO:0000313" key="3">
    <source>
        <dbReference type="Proteomes" id="UP000199759"/>
    </source>
</evidence>
<dbReference type="STRING" id="144026.SAMN04488568_10148"/>
<sequence>MLFALTDFLVVIGCGLGIWRLWPHRSRGDVRMVRLGLAFIGLAALIGAARFASGQIAELTQLHSLASSFAGAAGMVLIALGLAWKAFPIAMAPGVGRYLRVGIPVLTAVMLAWPGSDGVLALMPKLALLLGLAASAALLVHRQWQAGLIWLFAWLLLGFASIAIGASRELTSFGIANWHIYHTILALWAALAGEAMRRVIASRA</sequence>
<dbReference type="AlphaFoldDB" id="A0A1G9LGM9"/>
<dbReference type="EMBL" id="FNHG01000001">
    <property type="protein sequence ID" value="SDL61024.1"/>
    <property type="molecule type" value="Genomic_DNA"/>
</dbReference>
<proteinExistence type="predicted"/>
<dbReference type="OrthoDB" id="7631576at2"/>
<evidence type="ECO:0000313" key="2">
    <source>
        <dbReference type="EMBL" id="SDL61024.1"/>
    </source>
</evidence>
<dbReference type="Proteomes" id="UP000199759">
    <property type="component" value="Unassembled WGS sequence"/>
</dbReference>